<dbReference type="EMBL" id="AVOT02091627">
    <property type="protein sequence ID" value="MBW0573217.1"/>
    <property type="molecule type" value="Genomic_DNA"/>
</dbReference>
<accession>A0A9Q3PUV0</accession>
<protein>
    <submittedName>
        <fullName evidence="1">Uncharacterized protein</fullName>
    </submittedName>
</protein>
<keyword evidence="2" id="KW-1185">Reference proteome</keyword>
<evidence type="ECO:0000313" key="1">
    <source>
        <dbReference type="EMBL" id="MBW0573217.1"/>
    </source>
</evidence>
<proteinExistence type="predicted"/>
<evidence type="ECO:0000313" key="2">
    <source>
        <dbReference type="Proteomes" id="UP000765509"/>
    </source>
</evidence>
<reference evidence="1" key="1">
    <citation type="submission" date="2021-03" db="EMBL/GenBank/DDBJ databases">
        <title>Draft genome sequence of rust myrtle Austropuccinia psidii MF-1, a brazilian biotype.</title>
        <authorList>
            <person name="Quecine M.C."/>
            <person name="Pachon D.M.R."/>
            <person name="Bonatelli M.L."/>
            <person name="Correr F.H."/>
            <person name="Franceschini L.M."/>
            <person name="Leite T.F."/>
            <person name="Margarido G.R.A."/>
            <person name="Almeida C.A."/>
            <person name="Ferrarezi J.A."/>
            <person name="Labate C.A."/>
        </authorList>
    </citation>
    <scope>NUCLEOTIDE SEQUENCE</scope>
    <source>
        <strain evidence="1">MF-1</strain>
    </source>
</reference>
<name>A0A9Q3PUV0_9BASI</name>
<dbReference type="AlphaFoldDB" id="A0A9Q3PUV0"/>
<comment type="caution">
    <text evidence="1">The sequence shown here is derived from an EMBL/GenBank/DDBJ whole genome shotgun (WGS) entry which is preliminary data.</text>
</comment>
<gene>
    <name evidence="1" type="ORF">O181_112932</name>
</gene>
<sequence length="117" mass="12821">MVFWLSCLCSGFESQADSFLSTPYEKHILTPPGLTSTAQKPYRGSPNLPQQDLGMITSSILSLQYNIPCRYPHILNPSLNLLIKSSISSSGGNPTPAFHIPQDLSTIFENLQLEPGI</sequence>
<dbReference type="Proteomes" id="UP000765509">
    <property type="component" value="Unassembled WGS sequence"/>
</dbReference>
<organism evidence="1 2">
    <name type="scientific">Austropuccinia psidii MF-1</name>
    <dbReference type="NCBI Taxonomy" id="1389203"/>
    <lineage>
        <taxon>Eukaryota</taxon>
        <taxon>Fungi</taxon>
        <taxon>Dikarya</taxon>
        <taxon>Basidiomycota</taxon>
        <taxon>Pucciniomycotina</taxon>
        <taxon>Pucciniomycetes</taxon>
        <taxon>Pucciniales</taxon>
        <taxon>Sphaerophragmiaceae</taxon>
        <taxon>Austropuccinia</taxon>
    </lineage>
</organism>